<comment type="subcellular location">
    <subcellularLocation>
        <location evidence="1 9 10">Cytoplasm</location>
    </subcellularLocation>
</comment>
<evidence type="ECO:0000256" key="9">
    <source>
        <dbReference type="HAMAP-Rule" id="MF_00365"/>
    </source>
</evidence>
<dbReference type="GO" id="GO:0009432">
    <property type="term" value="P:SOS response"/>
    <property type="evidence" value="ECO:0007669"/>
    <property type="project" value="UniProtKB-UniRule"/>
</dbReference>
<keyword evidence="9 10" id="KW-0234">DNA repair</keyword>
<gene>
    <name evidence="9" type="primary">recF</name>
    <name evidence="12" type="ORF">DEQ80_11270</name>
</gene>
<keyword evidence="9 10" id="KW-0227">DNA damage</keyword>
<dbReference type="InterPro" id="IPR027417">
    <property type="entry name" value="P-loop_NTPase"/>
</dbReference>
<evidence type="ECO:0000256" key="3">
    <source>
        <dbReference type="ARBA" id="ARBA00020170"/>
    </source>
</evidence>
<evidence type="ECO:0000256" key="4">
    <source>
        <dbReference type="ARBA" id="ARBA00022490"/>
    </source>
</evidence>
<proteinExistence type="inferred from homology"/>
<dbReference type="GO" id="GO:0003697">
    <property type="term" value="F:single-stranded DNA binding"/>
    <property type="evidence" value="ECO:0007669"/>
    <property type="project" value="UniProtKB-UniRule"/>
</dbReference>
<dbReference type="InterPro" id="IPR018078">
    <property type="entry name" value="DNA-binding_RecF_CS"/>
</dbReference>
<feature type="domain" description="RecF/RecN/SMC N-terminal" evidence="11">
    <location>
        <begin position="2"/>
        <end position="379"/>
    </location>
</feature>
<organism evidence="12 13">
    <name type="scientific">Anaerolinea thermolimosa</name>
    <dbReference type="NCBI Taxonomy" id="229919"/>
    <lineage>
        <taxon>Bacteria</taxon>
        <taxon>Bacillati</taxon>
        <taxon>Chloroflexota</taxon>
        <taxon>Anaerolineae</taxon>
        <taxon>Anaerolineales</taxon>
        <taxon>Anaerolineaceae</taxon>
        <taxon>Anaerolinea</taxon>
    </lineage>
</organism>
<keyword evidence="6 9" id="KW-0547">Nucleotide-binding</keyword>
<comment type="caution">
    <text evidence="12">The sequence shown here is derived from an EMBL/GenBank/DDBJ whole genome shotgun (WGS) entry which is preliminary data.</text>
</comment>
<evidence type="ECO:0000256" key="5">
    <source>
        <dbReference type="ARBA" id="ARBA00022705"/>
    </source>
</evidence>
<reference evidence="12 13" key="1">
    <citation type="journal article" date="2018" name="Nat. Biotechnol.">
        <title>A standardized bacterial taxonomy based on genome phylogeny substantially revises the tree of life.</title>
        <authorList>
            <person name="Parks D.H."/>
            <person name="Chuvochina M."/>
            <person name="Waite D.W."/>
            <person name="Rinke C."/>
            <person name="Skarshewski A."/>
            <person name="Chaumeil P.A."/>
            <person name="Hugenholtz P."/>
        </authorList>
    </citation>
    <scope>NUCLEOTIDE SEQUENCE [LARGE SCALE GENOMIC DNA]</scope>
    <source>
        <strain evidence="12">UBA8781</strain>
    </source>
</reference>
<dbReference type="PROSITE" id="PS00618">
    <property type="entry name" value="RECF_2"/>
    <property type="match status" value="1"/>
</dbReference>
<dbReference type="GO" id="GO:0006302">
    <property type="term" value="P:double-strand break repair"/>
    <property type="evidence" value="ECO:0007669"/>
    <property type="project" value="TreeGrafter"/>
</dbReference>
<dbReference type="HAMAP" id="MF_00365">
    <property type="entry name" value="RecF"/>
    <property type="match status" value="1"/>
</dbReference>
<keyword evidence="8 9" id="KW-0238">DNA-binding</keyword>
<dbReference type="GO" id="GO:0005737">
    <property type="term" value="C:cytoplasm"/>
    <property type="evidence" value="ECO:0007669"/>
    <property type="project" value="UniProtKB-SubCell"/>
</dbReference>
<keyword evidence="4 9" id="KW-0963">Cytoplasm</keyword>
<evidence type="ECO:0000256" key="1">
    <source>
        <dbReference type="ARBA" id="ARBA00004496"/>
    </source>
</evidence>
<dbReference type="PROSITE" id="PS00617">
    <property type="entry name" value="RECF_1"/>
    <property type="match status" value="1"/>
</dbReference>
<evidence type="ECO:0000256" key="2">
    <source>
        <dbReference type="ARBA" id="ARBA00008016"/>
    </source>
</evidence>
<feature type="binding site" evidence="9">
    <location>
        <begin position="30"/>
        <end position="37"/>
    </location>
    <ligand>
        <name>ATP</name>
        <dbReference type="ChEBI" id="CHEBI:30616"/>
    </ligand>
</feature>
<evidence type="ECO:0000313" key="12">
    <source>
        <dbReference type="EMBL" id="HCE18430.1"/>
    </source>
</evidence>
<protein>
    <recommendedName>
        <fullName evidence="3 9">DNA replication and repair protein RecF</fullName>
    </recommendedName>
</protein>
<evidence type="ECO:0000256" key="7">
    <source>
        <dbReference type="ARBA" id="ARBA00022840"/>
    </source>
</evidence>
<dbReference type="InterPro" id="IPR001238">
    <property type="entry name" value="DNA-binding_RecF"/>
</dbReference>
<comment type="similarity">
    <text evidence="2 9 10">Belongs to the RecF family.</text>
</comment>
<comment type="function">
    <text evidence="9 10">The RecF protein is involved in DNA metabolism; it is required for DNA replication and normal SOS inducibility. RecF binds preferentially to single-stranded, linear DNA. It also seems to bind ATP.</text>
</comment>
<dbReference type="AlphaFoldDB" id="A0A3D1JIM5"/>
<evidence type="ECO:0000256" key="8">
    <source>
        <dbReference type="ARBA" id="ARBA00023125"/>
    </source>
</evidence>
<accession>A0A3D1JIM5</accession>
<dbReference type="GO" id="GO:0000731">
    <property type="term" value="P:DNA synthesis involved in DNA repair"/>
    <property type="evidence" value="ECO:0007669"/>
    <property type="project" value="TreeGrafter"/>
</dbReference>
<dbReference type="NCBIfam" id="TIGR00611">
    <property type="entry name" value="recf"/>
    <property type="match status" value="1"/>
</dbReference>
<dbReference type="Gene3D" id="3.40.50.300">
    <property type="entry name" value="P-loop containing nucleotide triphosphate hydrolases"/>
    <property type="match status" value="1"/>
</dbReference>
<dbReference type="PANTHER" id="PTHR32182:SF0">
    <property type="entry name" value="DNA REPLICATION AND REPAIR PROTEIN RECF"/>
    <property type="match status" value="1"/>
</dbReference>
<dbReference type="GO" id="GO:0006260">
    <property type="term" value="P:DNA replication"/>
    <property type="evidence" value="ECO:0007669"/>
    <property type="project" value="UniProtKB-UniRule"/>
</dbReference>
<dbReference type="GO" id="GO:0005524">
    <property type="term" value="F:ATP binding"/>
    <property type="evidence" value="ECO:0007669"/>
    <property type="project" value="UniProtKB-UniRule"/>
</dbReference>
<evidence type="ECO:0000256" key="10">
    <source>
        <dbReference type="RuleBase" id="RU000578"/>
    </source>
</evidence>
<dbReference type="Proteomes" id="UP000264141">
    <property type="component" value="Unassembled WGS sequence"/>
</dbReference>
<name>A0A3D1JIM5_9CHLR</name>
<dbReference type="STRING" id="229919.GCA_001050195_00325"/>
<dbReference type="Gene3D" id="1.20.1050.90">
    <property type="entry name" value="RecF/RecN/SMC, N-terminal domain"/>
    <property type="match status" value="1"/>
</dbReference>
<evidence type="ECO:0000313" key="13">
    <source>
        <dbReference type="Proteomes" id="UP000264141"/>
    </source>
</evidence>
<dbReference type="PANTHER" id="PTHR32182">
    <property type="entry name" value="DNA REPLICATION AND REPAIR PROTEIN RECF"/>
    <property type="match status" value="1"/>
</dbReference>
<evidence type="ECO:0000256" key="6">
    <source>
        <dbReference type="ARBA" id="ARBA00022741"/>
    </source>
</evidence>
<keyword evidence="9 10" id="KW-0742">SOS response</keyword>
<keyword evidence="5 9" id="KW-0235">DNA replication</keyword>
<dbReference type="EMBL" id="DPBP01000042">
    <property type="protein sequence ID" value="HCE18430.1"/>
    <property type="molecule type" value="Genomic_DNA"/>
</dbReference>
<evidence type="ECO:0000259" key="11">
    <source>
        <dbReference type="Pfam" id="PF02463"/>
    </source>
</evidence>
<dbReference type="InterPro" id="IPR042174">
    <property type="entry name" value="RecF_2"/>
</dbReference>
<dbReference type="Pfam" id="PF02463">
    <property type="entry name" value="SMC_N"/>
    <property type="match status" value="1"/>
</dbReference>
<dbReference type="SUPFAM" id="SSF52540">
    <property type="entry name" value="P-loop containing nucleoside triphosphate hydrolases"/>
    <property type="match status" value="1"/>
</dbReference>
<sequence>MYLTRLSLTNFRAFTRLDMEVPRRTLLLVGDNAQGKTSILEAVYYLATFTSFHAQSDRQLINFLAGREALAVGRLVAEFQRGEARHQLEVRLIQETNGAGSRFRKEILLDGVKRTPNEATGAFEAVIFLPQMTRIVEGSPEERRRYLNLALAQVVPGYAQALSEYARALEQRNALLKQLNERGGDADQLLYWDAILAERGSELIFHRIAAIQELERLSARIHARLTHNLEVLQLVYQPAYDPLPQPEGQFALPLVTPMNRSGFTREQIRRGFMERLMTLRQEEIARGMTTIGPHRDEVRFLSNHIDLGNYGSRGQVRTALLSLKLAEAQWMRERSGHWPVMLLDEILAELDDRRRVDLMEYLGECEQTLLTTTDLKLFSEDFLRKSVLWQVEQGVISKIQPACTEG</sequence>
<keyword evidence="7 9" id="KW-0067">ATP-binding</keyword>
<dbReference type="InterPro" id="IPR003395">
    <property type="entry name" value="RecF/RecN/SMC_N"/>
</dbReference>